<dbReference type="SMART" id="SM00014">
    <property type="entry name" value="acidPPc"/>
    <property type="match status" value="1"/>
</dbReference>
<accession>A0A433CZN0</accession>
<evidence type="ECO:0000313" key="10">
    <source>
        <dbReference type="Proteomes" id="UP000268093"/>
    </source>
</evidence>
<organism evidence="9 10">
    <name type="scientific">Jimgerdemannia flammicorona</name>
    <dbReference type="NCBI Taxonomy" id="994334"/>
    <lineage>
        <taxon>Eukaryota</taxon>
        <taxon>Fungi</taxon>
        <taxon>Fungi incertae sedis</taxon>
        <taxon>Mucoromycota</taxon>
        <taxon>Mucoromycotina</taxon>
        <taxon>Endogonomycetes</taxon>
        <taxon>Endogonales</taxon>
        <taxon>Endogonaceae</taxon>
        <taxon>Jimgerdemannia</taxon>
    </lineage>
</organism>
<keyword evidence="3 7" id="KW-0812">Transmembrane</keyword>
<dbReference type="CDD" id="cd03390">
    <property type="entry name" value="PAP2_containing_1_like"/>
    <property type="match status" value="1"/>
</dbReference>
<evidence type="ECO:0000313" key="9">
    <source>
        <dbReference type="EMBL" id="RUP44039.1"/>
    </source>
</evidence>
<evidence type="ECO:0000256" key="2">
    <source>
        <dbReference type="ARBA" id="ARBA00008816"/>
    </source>
</evidence>
<dbReference type="Proteomes" id="UP000268093">
    <property type="component" value="Unassembled WGS sequence"/>
</dbReference>
<comment type="subcellular location">
    <subcellularLocation>
        <location evidence="1">Membrane</location>
        <topology evidence="1">Multi-pass membrane protein</topology>
    </subcellularLocation>
</comment>
<gene>
    <name evidence="9" type="ORF">BC936DRAFT_150029</name>
</gene>
<protein>
    <submittedName>
        <fullName evidence="9">Acid phosphatase/Vanadium-dependent haloperoxidase</fullName>
    </submittedName>
</protein>
<evidence type="ECO:0000256" key="3">
    <source>
        <dbReference type="ARBA" id="ARBA00022692"/>
    </source>
</evidence>
<dbReference type="GO" id="GO:0006644">
    <property type="term" value="P:phospholipid metabolic process"/>
    <property type="evidence" value="ECO:0007669"/>
    <property type="project" value="InterPro"/>
</dbReference>
<evidence type="ECO:0000256" key="4">
    <source>
        <dbReference type="ARBA" id="ARBA00022989"/>
    </source>
</evidence>
<evidence type="ECO:0000259" key="8">
    <source>
        <dbReference type="SMART" id="SM00014"/>
    </source>
</evidence>
<reference evidence="9 10" key="1">
    <citation type="journal article" date="2018" name="New Phytol.">
        <title>Phylogenomics of Endogonaceae and evolution of mycorrhizas within Mucoromycota.</title>
        <authorList>
            <person name="Chang Y."/>
            <person name="Desiro A."/>
            <person name="Na H."/>
            <person name="Sandor L."/>
            <person name="Lipzen A."/>
            <person name="Clum A."/>
            <person name="Barry K."/>
            <person name="Grigoriev I.V."/>
            <person name="Martin F.M."/>
            <person name="Stajich J.E."/>
            <person name="Smith M.E."/>
            <person name="Bonito G."/>
            <person name="Spatafora J.W."/>
        </authorList>
    </citation>
    <scope>NUCLEOTIDE SEQUENCE [LARGE SCALE GENOMIC DNA]</scope>
    <source>
        <strain evidence="9 10">GMNB39</strain>
    </source>
</reference>
<evidence type="ECO:0000256" key="1">
    <source>
        <dbReference type="ARBA" id="ARBA00004141"/>
    </source>
</evidence>
<feature type="transmembrane region" description="Helical" evidence="7">
    <location>
        <begin position="21"/>
        <end position="41"/>
    </location>
</feature>
<dbReference type="OrthoDB" id="8907274at2759"/>
<feature type="transmembrane region" description="Helical" evidence="7">
    <location>
        <begin position="165"/>
        <end position="183"/>
    </location>
</feature>
<dbReference type="EMBL" id="RBNI01009755">
    <property type="protein sequence ID" value="RUP44039.1"/>
    <property type="molecule type" value="Genomic_DNA"/>
</dbReference>
<dbReference type="AlphaFoldDB" id="A0A433CZN0"/>
<dbReference type="PANTHER" id="PTHR10165">
    <property type="entry name" value="LIPID PHOSPHATE PHOSPHATASE"/>
    <property type="match status" value="1"/>
</dbReference>
<dbReference type="GO" id="GO:0016020">
    <property type="term" value="C:membrane"/>
    <property type="evidence" value="ECO:0007669"/>
    <property type="project" value="UniProtKB-SubCell"/>
</dbReference>
<proteinExistence type="inferred from homology"/>
<evidence type="ECO:0000256" key="6">
    <source>
        <dbReference type="SAM" id="MobiDB-lite"/>
    </source>
</evidence>
<dbReference type="InterPro" id="IPR036938">
    <property type="entry name" value="PAP2/HPO_sf"/>
</dbReference>
<dbReference type="InterPro" id="IPR043216">
    <property type="entry name" value="PAP-like"/>
</dbReference>
<feature type="transmembrane region" description="Helical" evidence="7">
    <location>
        <begin position="61"/>
        <end position="85"/>
    </location>
</feature>
<comment type="caution">
    <text evidence="9">The sequence shown here is derived from an EMBL/GenBank/DDBJ whole genome shotgun (WGS) entry which is preliminary data.</text>
</comment>
<dbReference type="GO" id="GO:0008195">
    <property type="term" value="F:phosphatidate phosphatase activity"/>
    <property type="evidence" value="ECO:0007669"/>
    <property type="project" value="TreeGrafter"/>
</dbReference>
<dbReference type="SUPFAM" id="SSF48317">
    <property type="entry name" value="Acid phosphatase/Vanadium-dependent haloperoxidase"/>
    <property type="match status" value="1"/>
</dbReference>
<sequence length="328" mass="36538">MIPSFRDHRTRQLFLSYAKDWVLIIALILAFFSLDILEPFHRQFSLTDKSLMYPYAEHEKVPTGLLVVVCFIVPLVVISCIALLIQKSPFDLHNGVMGLLLSLALTIMVTEVVKLSVGRPRPDFLDRCKPIPGSVDPPLGLSNSTICMPTDKYILSDGFKSFPSGHSSMSFGGLAYLSFYLAGKLHVFDRRGHTYKGFIFALPMVGAALIAISRTEDYRHHWQDVTFGGIIGVVFAYFSYHQYYPSLRHQESHKPFSPRIARLSDSDRVSTAEQALTADFDLPSNSPSRDGSLATDLESVRIDHSGNARRGDQSTAGHQLPSATDLNE</sequence>
<dbReference type="InterPro" id="IPR000326">
    <property type="entry name" value="PAP2/HPO"/>
</dbReference>
<dbReference type="Gene3D" id="1.20.144.10">
    <property type="entry name" value="Phosphatidic acid phosphatase type 2/haloperoxidase"/>
    <property type="match status" value="1"/>
</dbReference>
<feature type="transmembrane region" description="Helical" evidence="7">
    <location>
        <begin position="225"/>
        <end position="244"/>
    </location>
</feature>
<keyword evidence="9" id="KW-0575">Peroxidase</keyword>
<dbReference type="FunFam" id="1.20.144.10:FF:000017">
    <property type="entry name" value="Diacylglycerol pyrophosphate phosphatase 1"/>
    <property type="match status" value="1"/>
</dbReference>
<feature type="transmembrane region" description="Helical" evidence="7">
    <location>
        <begin position="195"/>
        <end position="213"/>
    </location>
</feature>
<evidence type="ECO:0000256" key="7">
    <source>
        <dbReference type="SAM" id="Phobius"/>
    </source>
</evidence>
<keyword evidence="9" id="KW-0560">Oxidoreductase</keyword>
<name>A0A433CZN0_9FUNG</name>
<dbReference type="GO" id="GO:0004601">
    <property type="term" value="F:peroxidase activity"/>
    <property type="evidence" value="ECO:0007669"/>
    <property type="project" value="UniProtKB-KW"/>
</dbReference>
<keyword evidence="4 7" id="KW-1133">Transmembrane helix</keyword>
<dbReference type="PANTHER" id="PTHR10165:SF35">
    <property type="entry name" value="RE23632P"/>
    <property type="match status" value="1"/>
</dbReference>
<keyword evidence="5 7" id="KW-0472">Membrane</keyword>
<evidence type="ECO:0000256" key="5">
    <source>
        <dbReference type="ARBA" id="ARBA00023136"/>
    </source>
</evidence>
<feature type="transmembrane region" description="Helical" evidence="7">
    <location>
        <begin position="97"/>
        <end position="117"/>
    </location>
</feature>
<dbReference type="GO" id="GO:0046839">
    <property type="term" value="P:phospholipid dephosphorylation"/>
    <property type="evidence" value="ECO:0007669"/>
    <property type="project" value="TreeGrafter"/>
</dbReference>
<feature type="region of interest" description="Disordered" evidence="6">
    <location>
        <begin position="305"/>
        <end position="328"/>
    </location>
</feature>
<keyword evidence="10" id="KW-1185">Reference proteome</keyword>
<feature type="compositionally biased region" description="Polar residues" evidence="6">
    <location>
        <begin position="313"/>
        <end position="328"/>
    </location>
</feature>
<feature type="domain" description="Phosphatidic acid phosphatase type 2/haloperoxidase" evidence="8">
    <location>
        <begin position="94"/>
        <end position="240"/>
    </location>
</feature>
<dbReference type="Pfam" id="PF01569">
    <property type="entry name" value="PAP2"/>
    <property type="match status" value="1"/>
</dbReference>
<comment type="similarity">
    <text evidence="2">Belongs to the PA-phosphatase related phosphoesterase family.</text>
</comment>